<dbReference type="Proteomes" id="UP001295794">
    <property type="component" value="Unassembled WGS sequence"/>
</dbReference>
<dbReference type="AlphaFoldDB" id="A0AAD2GZY0"/>
<organism evidence="2 3">
    <name type="scientific">Mycena citricolor</name>
    <dbReference type="NCBI Taxonomy" id="2018698"/>
    <lineage>
        <taxon>Eukaryota</taxon>
        <taxon>Fungi</taxon>
        <taxon>Dikarya</taxon>
        <taxon>Basidiomycota</taxon>
        <taxon>Agaricomycotina</taxon>
        <taxon>Agaricomycetes</taxon>
        <taxon>Agaricomycetidae</taxon>
        <taxon>Agaricales</taxon>
        <taxon>Marasmiineae</taxon>
        <taxon>Mycenaceae</taxon>
        <taxon>Mycena</taxon>
    </lineage>
</organism>
<dbReference type="EMBL" id="CAVNYO010000109">
    <property type="protein sequence ID" value="CAK5266377.1"/>
    <property type="molecule type" value="Genomic_DNA"/>
</dbReference>
<feature type="compositionally biased region" description="Basic and acidic residues" evidence="1">
    <location>
        <begin position="67"/>
        <end position="80"/>
    </location>
</feature>
<proteinExistence type="predicted"/>
<sequence length="99" mass="11345">MIGLEANQEKIIMFWRSLTNDIRKEMFRARLHPEQSTWEEVTAGAEEAEVIVNLDNEDDLTETQGVETKKDTLNSKDKHSNRGRILSVSSANVLENENK</sequence>
<evidence type="ECO:0000313" key="2">
    <source>
        <dbReference type="EMBL" id="CAK5266377.1"/>
    </source>
</evidence>
<accession>A0AAD2GZY0</accession>
<gene>
    <name evidence="2" type="ORF">MYCIT1_LOCUS8072</name>
</gene>
<protein>
    <submittedName>
        <fullName evidence="2">Uncharacterized protein</fullName>
    </submittedName>
</protein>
<evidence type="ECO:0000313" key="3">
    <source>
        <dbReference type="Proteomes" id="UP001295794"/>
    </source>
</evidence>
<keyword evidence="3" id="KW-1185">Reference proteome</keyword>
<evidence type="ECO:0000256" key="1">
    <source>
        <dbReference type="SAM" id="MobiDB-lite"/>
    </source>
</evidence>
<feature type="compositionally biased region" description="Polar residues" evidence="1">
    <location>
        <begin position="87"/>
        <end position="99"/>
    </location>
</feature>
<reference evidence="2" key="1">
    <citation type="submission" date="2023-11" db="EMBL/GenBank/DDBJ databases">
        <authorList>
            <person name="De Vega J J."/>
            <person name="De Vega J J."/>
        </authorList>
    </citation>
    <scope>NUCLEOTIDE SEQUENCE</scope>
</reference>
<name>A0AAD2GZY0_9AGAR</name>
<feature type="region of interest" description="Disordered" evidence="1">
    <location>
        <begin position="56"/>
        <end position="99"/>
    </location>
</feature>
<comment type="caution">
    <text evidence="2">The sequence shown here is derived from an EMBL/GenBank/DDBJ whole genome shotgun (WGS) entry which is preliminary data.</text>
</comment>